<reference evidence="1 2" key="1">
    <citation type="submission" date="2022-11" db="EMBL/GenBank/DDBJ databases">
        <title>Viruses from the air-sea interface of a natural surface slick.</title>
        <authorList>
            <person name="Rahlff J."/>
            <person name="Holmfeldt K."/>
        </authorList>
    </citation>
    <scope>NUCLEOTIDE SEQUENCE [LARGE SCALE GENOMIC DNA]</scope>
    <source>
        <strain evidence="1 2">SMS4</strain>
    </source>
</reference>
<dbReference type="EMBL" id="JAPJDZ010000065">
    <property type="protein sequence ID" value="MDP5137749.1"/>
    <property type="molecule type" value="Genomic_DNA"/>
</dbReference>
<gene>
    <name evidence="1" type="ORF">ORJ04_17480</name>
</gene>
<protein>
    <recommendedName>
        <fullName evidence="3">Lipoprotein</fullName>
    </recommendedName>
</protein>
<name>A0ABT9I2Z7_9GAMM</name>
<organism evidence="1 2">
    <name type="scientific">Rheinheimera baltica</name>
    <dbReference type="NCBI Taxonomy" id="67576"/>
    <lineage>
        <taxon>Bacteria</taxon>
        <taxon>Pseudomonadati</taxon>
        <taxon>Pseudomonadota</taxon>
        <taxon>Gammaproteobacteria</taxon>
        <taxon>Chromatiales</taxon>
        <taxon>Chromatiaceae</taxon>
        <taxon>Rheinheimera</taxon>
    </lineage>
</organism>
<comment type="caution">
    <text evidence="1">The sequence shown here is derived from an EMBL/GenBank/DDBJ whole genome shotgun (WGS) entry which is preliminary data.</text>
</comment>
<evidence type="ECO:0000313" key="2">
    <source>
        <dbReference type="Proteomes" id="UP001231109"/>
    </source>
</evidence>
<evidence type="ECO:0008006" key="3">
    <source>
        <dbReference type="Google" id="ProtNLM"/>
    </source>
</evidence>
<dbReference type="Proteomes" id="UP001231109">
    <property type="component" value="Unassembled WGS sequence"/>
</dbReference>
<accession>A0ABT9I2Z7</accession>
<sequence length="345" mass="37063">MTLNSVMAVLCGTSLLTACGGGSDSGDTGTGGGPSAPLSTAYYGMWQLDGDTYVGISERSITTYVNDPTQGCMEVGLFNILSSTANSVVTEDVETSERSTSRFAMSGGNLRVTEDNVTLEFVPGDYPDLSNGCGSASSVRSMTFSLALDYLPPAVSINRGVQLTGRVEYQYGVHFDINRNNVADAGDVLVQLQHFKSASGSAEETALSNLGANIWAVFPRKQALGTTTTSSSNSANMVQVQQNDSVLTFNVDVRTHPLVGFIDAQTPMFVYTYINYPQPEADVIAGWLDGPWNWSSETHEDRYPDSGFTQPNLHANMQMLDAPNDLIKGEAKWVDINAVSFSFSQ</sequence>
<keyword evidence="2" id="KW-1185">Reference proteome</keyword>
<evidence type="ECO:0000313" key="1">
    <source>
        <dbReference type="EMBL" id="MDP5137749.1"/>
    </source>
</evidence>
<dbReference type="RefSeq" id="WP_305976986.1">
    <property type="nucleotide sequence ID" value="NZ_JAPJDZ010000065.1"/>
</dbReference>
<proteinExistence type="predicted"/>